<gene>
    <name evidence="3" type="primary">mazG</name>
    <name evidence="3" type="ORF">OK345_15435</name>
</gene>
<proteinExistence type="predicted"/>
<evidence type="ECO:0000313" key="4">
    <source>
        <dbReference type="Proteomes" id="UP001209922"/>
    </source>
</evidence>
<feature type="domain" description="NTP pyrophosphohydrolase MazG-like" evidence="2">
    <location>
        <begin position="33"/>
        <end position="106"/>
    </location>
</feature>
<dbReference type="EC" id="3.6.1.9" evidence="3"/>
<keyword evidence="4" id="KW-1185">Reference proteome</keyword>
<dbReference type="InterPro" id="IPR004518">
    <property type="entry name" value="MazG-like_dom"/>
</dbReference>
<keyword evidence="3" id="KW-0378">Hydrolase</keyword>
<name>A0ABT3JZJ9_9XANT</name>
<dbReference type="NCBIfam" id="NF007113">
    <property type="entry name" value="PRK09562.1"/>
    <property type="match status" value="1"/>
</dbReference>
<comment type="caution">
    <text evidence="3">The sequence shown here is derived from an EMBL/GenBank/DDBJ whole genome shotgun (WGS) entry which is preliminary data.</text>
</comment>
<evidence type="ECO:0000256" key="1">
    <source>
        <dbReference type="SAM" id="MobiDB-lite"/>
    </source>
</evidence>
<dbReference type="Pfam" id="PF03819">
    <property type="entry name" value="MazG"/>
    <property type="match status" value="2"/>
</dbReference>
<dbReference type="NCBIfam" id="TIGR00444">
    <property type="entry name" value="mazG"/>
    <property type="match status" value="1"/>
</dbReference>
<protein>
    <submittedName>
        <fullName evidence="3">Nucleoside triphosphate pyrophosphohydrolase</fullName>
        <ecNumber evidence="3">3.6.1.9</ecNumber>
    </submittedName>
</protein>
<dbReference type="CDD" id="cd11529">
    <property type="entry name" value="NTP-PPase_MazG_Cterm"/>
    <property type="match status" value="1"/>
</dbReference>
<accession>A0ABT3JZJ9</accession>
<dbReference type="Proteomes" id="UP001209922">
    <property type="component" value="Unassembled WGS sequence"/>
</dbReference>
<dbReference type="InterPro" id="IPR048015">
    <property type="entry name" value="NTP-PPase_MazG-like_N"/>
</dbReference>
<organism evidence="3 4">
    <name type="scientific">Xanthomonas chitinilytica</name>
    <dbReference type="NCBI Taxonomy" id="2989819"/>
    <lineage>
        <taxon>Bacteria</taxon>
        <taxon>Pseudomonadati</taxon>
        <taxon>Pseudomonadota</taxon>
        <taxon>Gammaproteobacteria</taxon>
        <taxon>Lysobacterales</taxon>
        <taxon>Lysobacteraceae</taxon>
        <taxon>Xanthomonas</taxon>
    </lineage>
</organism>
<dbReference type="SUPFAM" id="SSF101386">
    <property type="entry name" value="all-alpha NTP pyrophosphatases"/>
    <property type="match status" value="2"/>
</dbReference>
<dbReference type="PANTHER" id="PTHR30522">
    <property type="entry name" value="NUCLEOSIDE TRIPHOSPHATE PYROPHOSPHOHYDROLASE"/>
    <property type="match status" value="1"/>
</dbReference>
<feature type="region of interest" description="Disordered" evidence="1">
    <location>
        <begin position="244"/>
        <end position="275"/>
    </location>
</feature>
<sequence>MPPMQENRDIRQLLQIMARLRDRERGCPWDLAQDFSSIAPYTIEEAYEVADAIDRNDLAALKDELGDLLLQVVFHAQMASEQGAFGFADVVASICDKMLRRHPHVFAETVVDGAEGVSANWEAIKRSERAAAGERDDSALAGIARGLPEWQRAQKLQSRAARVGFDWPGPAPVLAKLREEIDEVQAEFERGDADGNHARLQDEIGDVLFVCANLARHARVDVGAALRQANLKFERRFRAMEAQAREDGTTLPQLSLAEQEAQWQRAKRAEREPAS</sequence>
<dbReference type="EMBL" id="JAPCHY010000015">
    <property type="protein sequence ID" value="MCW4473893.1"/>
    <property type="molecule type" value="Genomic_DNA"/>
</dbReference>
<feature type="domain" description="NTP pyrophosphohydrolase MazG-like" evidence="2">
    <location>
        <begin position="173"/>
        <end position="236"/>
    </location>
</feature>
<evidence type="ECO:0000259" key="2">
    <source>
        <dbReference type="Pfam" id="PF03819"/>
    </source>
</evidence>
<dbReference type="RefSeq" id="WP_265128897.1">
    <property type="nucleotide sequence ID" value="NZ_JAPCHY010000015.1"/>
</dbReference>
<dbReference type="GO" id="GO:0047429">
    <property type="term" value="F:nucleoside triphosphate diphosphatase activity"/>
    <property type="evidence" value="ECO:0007669"/>
    <property type="project" value="UniProtKB-EC"/>
</dbReference>
<dbReference type="InterPro" id="IPR048011">
    <property type="entry name" value="NTP-PPase_MazG-like_C"/>
</dbReference>
<dbReference type="Gene3D" id="1.10.287.1080">
    <property type="entry name" value="MazG-like"/>
    <property type="match status" value="2"/>
</dbReference>
<reference evidence="3 4" key="1">
    <citation type="submission" date="2022-10" db="EMBL/GenBank/DDBJ databases">
        <title>Xanthomonas sp. H13-6.</title>
        <authorList>
            <person name="Liu X."/>
            <person name="Deng Z."/>
            <person name="Jiang Y."/>
            <person name="Yu T."/>
            <person name="Ai J."/>
        </authorList>
    </citation>
    <scope>NUCLEOTIDE SEQUENCE [LARGE SCALE GENOMIC DNA]</scope>
    <source>
        <strain evidence="3 4">H13-6</strain>
    </source>
</reference>
<dbReference type="PANTHER" id="PTHR30522:SF0">
    <property type="entry name" value="NUCLEOSIDE TRIPHOSPHATE PYROPHOSPHOHYDROLASE"/>
    <property type="match status" value="1"/>
</dbReference>
<dbReference type="InterPro" id="IPR011551">
    <property type="entry name" value="NTP_PyrPHydrolase_MazG"/>
</dbReference>
<dbReference type="CDD" id="cd11528">
    <property type="entry name" value="NTP-PPase_MazG_Nterm"/>
    <property type="match status" value="1"/>
</dbReference>
<evidence type="ECO:0000313" key="3">
    <source>
        <dbReference type="EMBL" id="MCW4473893.1"/>
    </source>
</evidence>